<feature type="transmembrane region" description="Helical" evidence="18">
    <location>
        <begin position="51"/>
        <end position="70"/>
    </location>
</feature>
<evidence type="ECO:0000256" key="11">
    <source>
        <dbReference type="ARBA" id="ARBA00023128"/>
    </source>
</evidence>
<feature type="topological domain" description="Lumenal" evidence="17">
    <location>
        <begin position="32"/>
        <end position="43"/>
    </location>
</feature>
<feature type="topological domain" description="Cytoplasmic" evidence="17">
    <location>
        <begin position="178"/>
        <end position="208"/>
    </location>
</feature>
<keyword evidence="6 17" id="KW-0949">S-adenosyl-L-methionine</keyword>
<evidence type="ECO:0000256" key="1">
    <source>
        <dbReference type="ARBA" id="ARBA00004969"/>
    </source>
</evidence>
<comment type="pathway">
    <text evidence="1 17">Phospholipid metabolism; phosphatidylcholine biosynthesis.</text>
</comment>
<keyword evidence="3 17" id="KW-0444">Lipid biosynthesis</keyword>
<dbReference type="Gene3D" id="1.20.120.1630">
    <property type="match status" value="1"/>
</dbReference>
<keyword evidence="8 17" id="KW-0256">Endoplasmic reticulum</keyword>
<gene>
    <name evidence="19" type="ORF">H4R18_003896</name>
</gene>
<dbReference type="PANTHER" id="PTHR15458:SF5">
    <property type="entry name" value="PHOSPHATIDYLETHANOLAMINE N-METHYLTRANSFERASE"/>
    <property type="match status" value="1"/>
</dbReference>
<organism evidence="19 20">
    <name type="scientific">Coemansia javaensis</name>
    <dbReference type="NCBI Taxonomy" id="2761396"/>
    <lineage>
        <taxon>Eukaryota</taxon>
        <taxon>Fungi</taxon>
        <taxon>Fungi incertae sedis</taxon>
        <taxon>Zoopagomycota</taxon>
        <taxon>Kickxellomycotina</taxon>
        <taxon>Kickxellomycetes</taxon>
        <taxon>Kickxellales</taxon>
        <taxon>Kickxellaceae</taxon>
        <taxon>Coemansia</taxon>
    </lineage>
</organism>
<feature type="topological domain" description="Lumenal" evidence="17">
    <location>
        <begin position="1"/>
        <end position="10"/>
    </location>
</feature>
<feature type="binding site" evidence="17">
    <location>
        <begin position="179"/>
        <end position="180"/>
    </location>
    <ligand>
        <name>S-adenosyl-L-methionine</name>
        <dbReference type="ChEBI" id="CHEBI:59789"/>
    </ligand>
</feature>
<keyword evidence="11 17" id="KW-0496">Mitochondrion</keyword>
<comment type="pathway">
    <text evidence="2">Lipid metabolism.</text>
</comment>
<dbReference type="GO" id="GO:0031966">
    <property type="term" value="C:mitochondrial membrane"/>
    <property type="evidence" value="ECO:0007669"/>
    <property type="project" value="UniProtKB-SubCell"/>
</dbReference>
<comment type="subcellular location">
    <subcellularLocation>
        <location evidence="17">Endoplasmic reticulum membrane</location>
        <topology evidence="17">Multi-pass membrane protein</topology>
    </subcellularLocation>
    <subcellularLocation>
        <location evidence="17">Mitochondrion membrane</location>
        <topology evidence="17">Multi-pass membrane protein</topology>
    </subcellularLocation>
</comment>
<evidence type="ECO:0000256" key="7">
    <source>
        <dbReference type="ARBA" id="ARBA00022692"/>
    </source>
</evidence>
<comment type="function">
    <text evidence="17">Catalyzes the second two steps of the methylation pathway of phosphatidylcholine biosynthesis, the SAM-dependent methylation of phosphatidylmonomethylethanolamine (PMME) to phosphatidyldimethylethanolamine (PDME) and of PDME to phosphatidylcholine (PC).</text>
</comment>
<dbReference type="Proteomes" id="UP001140217">
    <property type="component" value="Unassembled WGS sequence"/>
</dbReference>
<dbReference type="Pfam" id="PF04191">
    <property type="entry name" value="PEMT"/>
    <property type="match status" value="1"/>
</dbReference>
<evidence type="ECO:0000256" key="16">
    <source>
        <dbReference type="ARBA" id="ARBA00052459"/>
    </source>
</evidence>
<dbReference type="GO" id="GO:0000773">
    <property type="term" value="F:phosphatidyl-N-methylethanolamine N-methyltransferase activity"/>
    <property type="evidence" value="ECO:0007669"/>
    <property type="project" value="UniProtKB-UniRule"/>
</dbReference>
<dbReference type="EC" id="2.1.1.71" evidence="17"/>
<dbReference type="GO" id="GO:0006656">
    <property type="term" value="P:phosphatidylcholine biosynthetic process"/>
    <property type="evidence" value="ECO:0007669"/>
    <property type="project" value="UniProtKB-UniRule"/>
</dbReference>
<dbReference type="GO" id="GO:0032259">
    <property type="term" value="P:methylation"/>
    <property type="evidence" value="ECO:0007669"/>
    <property type="project" value="UniProtKB-KW"/>
</dbReference>
<sequence>MSPIVVDLSKTSLWVSLASITLNPLLWNVAARREYRTHWITALCGGDKYRGCYAIAAAIFGMGLVRDALFKAALGAQPTLAALDAAPVRAAAALLVAAGMLLVLSSTYALGITGTFLGDYFGILMDERVTGFPFSVLENPMYVGSTLSFLGTSLWCAKPAGVLVTAYVWLVYSVALRFEGPFTAMIYAQSAAKASSKLKPKAAKKKKL</sequence>
<dbReference type="GO" id="GO:0005789">
    <property type="term" value="C:endoplasmic reticulum membrane"/>
    <property type="evidence" value="ECO:0007669"/>
    <property type="project" value="UniProtKB-SubCell"/>
</dbReference>
<evidence type="ECO:0000256" key="8">
    <source>
        <dbReference type="ARBA" id="ARBA00022824"/>
    </source>
</evidence>
<evidence type="ECO:0000256" key="2">
    <source>
        <dbReference type="ARBA" id="ARBA00005189"/>
    </source>
</evidence>
<dbReference type="PROSITE" id="PS51599">
    <property type="entry name" value="SAM_PEMT_PEM2"/>
    <property type="match status" value="1"/>
</dbReference>
<evidence type="ECO:0000256" key="4">
    <source>
        <dbReference type="ARBA" id="ARBA00022603"/>
    </source>
</evidence>
<feature type="transmembrane region" description="Helical" evidence="18">
    <location>
        <begin position="12"/>
        <end position="30"/>
    </location>
</feature>
<evidence type="ECO:0000256" key="10">
    <source>
        <dbReference type="ARBA" id="ARBA00023098"/>
    </source>
</evidence>
<feature type="intramembrane region" description="Helical" evidence="17">
    <location>
        <begin position="11"/>
        <end position="31"/>
    </location>
</feature>
<dbReference type="InterPro" id="IPR007318">
    <property type="entry name" value="Phopholipid_MeTrfase"/>
</dbReference>
<evidence type="ECO:0000256" key="5">
    <source>
        <dbReference type="ARBA" id="ARBA00022679"/>
    </source>
</evidence>
<comment type="catalytic activity">
    <reaction evidence="15">
        <text>a 1,2-diacyl-sn-glycero-3-phospho-N,N-dimethylethanolamine + S-adenosyl-L-methionine = a 1,2-diacyl-sn-glycero-3-phosphocholine + S-adenosyl-L-homocysteine + H(+)</text>
        <dbReference type="Rhea" id="RHEA:32739"/>
        <dbReference type="ChEBI" id="CHEBI:15378"/>
        <dbReference type="ChEBI" id="CHEBI:57643"/>
        <dbReference type="ChEBI" id="CHEBI:57856"/>
        <dbReference type="ChEBI" id="CHEBI:59789"/>
        <dbReference type="ChEBI" id="CHEBI:64572"/>
        <dbReference type="EC" id="2.1.1.71"/>
    </reaction>
</comment>
<reference evidence="19" key="1">
    <citation type="submission" date="2022-07" db="EMBL/GenBank/DDBJ databases">
        <title>Phylogenomic reconstructions and comparative analyses of Kickxellomycotina fungi.</title>
        <authorList>
            <person name="Reynolds N.K."/>
            <person name="Stajich J.E."/>
            <person name="Barry K."/>
            <person name="Grigoriev I.V."/>
            <person name="Crous P."/>
            <person name="Smith M.E."/>
        </authorList>
    </citation>
    <scope>NUCLEOTIDE SEQUENCE</scope>
    <source>
        <strain evidence="19">NBRC 105414</strain>
    </source>
</reference>
<keyword evidence="5 17" id="KW-0808">Transferase</keyword>
<proteinExistence type="inferred from homology"/>
<evidence type="ECO:0000256" key="18">
    <source>
        <dbReference type="SAM" id="Phobius"/>
    </source>
</evidence>
<dbReference type="HAMAP" id="MF_03216">
    <property type="entry name" value="PLMT"/>
    <property type="match status" value="1"/>
</dbReference>
<evidence type="ECO:0000256" key="15">
    <source>
        <dbReference type="ARBA" id="ARBA00051252"/>
    </source>
</evidence>
<evidence type="ECO:0000313" key="19">
    <source>
        <dbReference type="EMBL" id="KAJ2779634.1"/>
    </source>
</evidence>
<accession>A0A9W8HAL8</accession>
<evidence type="ECO:0000256" key="13">
    <source>
        <dbReference type="ARBA" id="ARBA00023209"/>
    </source>
</evidence>
<keyword evidence="20" id="KW-1185">Reference proteome</keyword>
<evidence type="ECO:0000256" key="14">
    <source>
        <dbReference type="ARBA" id="ARBA00023264"/>
    </source>
</evidence>
<feature type="topological domain" description="Lumenal" evidence="17">
    <location>
        <begin position="114"/>
        <end position="156"/>
    </location>
</feature>
<dbReference type="PANTHER" id="PTHR15458">
    <property type="entry name" value="PHOSPHATIDYLETHANOLAMINE N-METHYLTRANSFERASE"/>
    <property type="match status" value="1"/>
</dbReference>
<keyword evidence="10 17" id="KW-0443">Lipid metabolism</keyword>
<comment type="similarity">
    <text evidence="17">Belongs to the class VI-like SAM-binding methyltransferase superfamily. PEMT/PEM2 methyltransferase family.</text>
</comment>
<evidence type="ECO:0000256" key="12">
    <source>
        <dbReference type="ARBA" id="ARBA00023136"/>
    </source>
</evidence>
<feature type="transmembrane region" description="Helical" evidence="18">
    <location>
        <begin position="90"/>
        <end position="118"/>
    </location>
</feature>
<comment type="catalytic activity">
    <reaction evidence="16 17">
        <text>a 1,2-diacyl-sn-glycero-3-phospho-N-methylethanolamine + S-adenosyl-L-methionine = a 1,2-diacyl-sn-glycero-3-phospho-N,N-dimethylethanolamine + S-adenosyl-L-homocysteine + H(+)</text>
        <dbReference type="Rhea" id="RHEA:32735"/>
        <dbReference type="ChEBI" id="CHEBI:15378"/>
        <dbReference type="ChEBI" id="CHEBI:57856"/>
        <dbReference type="ChEBI" id="CHEBI:59789"/>
        <dbReference type="ChEBI" id="CHEBI:64572"/>
        <dbReference type="ChEBI" id="CHEBI:64573"/>
        <dbReference type="EC" id="2.1.1.71"/>
    </reaction>
</comment>
<keyword evidence="13 17" id="KW-0594">Phospholipid biosynthesis</keyword>
<dbReference type="InterPro" id="IPR024960">
    <property type="entry name" value="PEMT/MFAP"/>
</dbReference>
<feature type="topological domain" description="Cytoplasmic" evidence="17">
    <location>
        <begin position="66"/>
        <end position="92"/>
    </location>
</feature>
<evidence type="ECO:0000256" key="9">
    <source>
        <dbReference type="ARBA" id="ARBA00022989"/>
    </source>
</evidence>
<keyword evidence="14 17" id="KW-1208">Phospholipid metabolism</keyword>
<keyword evidence="7 17" id="KW-0812">Transmembrane</keyword>
<dbReference type="OrthoDB" id="8300106at2759"/>
<name>A0A9W8HAL8_9FUNG</name>
<evidence type="ECO:0000256" key="3">
    <source>
        <dbReference type="ARBA" id="ARBA00022516"/>
    </source>
</evidence>
<protein>
    <recommendedName>
        <fullName evidence="17">Phosphatidyl-N-methylethanolamine N-methyltransferase</fullName>
        <ecNumber evidence="17">2.1.1.71</ecNumber>
    </recommendedName>
    <alternativeName>
        <fullName evidence="17">Phospholipid methyltransferase</fullName>
        <shortName evidence="17">PLMT</shortName>
    </alternativeName>
</protein>
<dbReference type="EMBL" id="JANBUL010000169">
    <property type="protein sequence ID" value="KAJ2779634.1"/>
    <property type="molecule type" value="Genomic_DNA"/>
</dbReference>
<evidence type="ECO:0000313" key="20">
    <source>
        <dbReference type="Proteomes" id="UP001140217"/>
    </source>
</evidence>
<keyword evidence="9 17" id="KW-1133">Transmembrane helix</keyword>
<keyword evidence="4 17" id="KW-0489">Methyltransferase</keyword>
<evidence type="ECO:0000256" key="6">
    <source>
        <dbReference type="ARBA" id="ARBA00022691"/>
    </source>
</evidence>
<dbReference type="AlphaFoldDB" id="A0A9W8HAL8"/>
<feature type="binding site" evidence="17">
    <location>
        <begin position="97"/>
        <end position="99"/>
    </location>
    <ligand>
        <name>S-adenosyl-L-methionine</name>
        <dbReference type="ChEBI" id="CHEBI:59789"/>
    </ligand>
</feature>
<dbReference type="FunFam" id="1.20.120.1630:FF:000005">
    <property type="entry name" value="Phosphatidylethanolamine N-methyltransferase"/>
    <property type="match status" value="1"/>
</dbReference>
<keyword evidence="12 17" id="KW-0472">Membrane</keyword>
<comment type="caution">
    <text evidence="19">The sequence shown here is derived from an EMBL/GenBank/DDBJ whole genome shotgun (WGS) entry which is preliminary data.</text>
</comment>
<dbReference type="PIRSF" id="PIRSF005444">
    <property type="entry name" value="PEMT"/>
    <property type="match status" value="1"/>
</dbReference>
<evidence type="ECO:0000256" key="17">
    <source>
        <dbReference type="HAMAP-Rule" id="MF_03216"/>
    </source>
</evidence>